<dbReference type="CDD" id="cd03085">
    <property type="entry name" value="PGM1"/>
    <property type="match status" value="1"/>
</dbReference>
<evidence type="ECO:0000256" key="4">
    <source>
        <dbReference type="ARBA" id="ARBA00012728"/>
    </source>
</evidence>
<evidence type="ECO:0000256" key="5">
    <source>
        <dbReference type="ARBA" id="ARBA00022553"/>
    </source>
</evidence>
<keyword evidence="14" id="KW-1185">Reference proteome</keyword>
<keyword evidence="8" id="KW-0413">Isomerase</keyword>
<feature type="domain" description="Alpha-D-phosphohexomutase alpha/beta/alpha" evidence="11">
    <location>
        <begin position="203"/>
        <end position="310"/>
    </location>
</feature>
<gene>
    <name evidence="13" type="ORF">BWQ96_05019</name>
</gene>
<comment type="caution">
    <text evidence="13">The sequence shown here is derived from an EMBL/GenBank/DDBJ whole genome shotgun (WGS) entry which is preliminary data.</text>
</comment>
<dbReference type="EMBL" id="NBIV01000066">
    <property type="protein sequence ID" value="PXF45253.1"/>
    <property type="molecule type" value="Genomic_DNA"/>
</dbReference>
<proteinExistence type="inferred from homology"/>
<comment type="similarity">
    <text evidence="3 9">Belongs to the phosphohexose mutase family.</text>
</comment>
<accession>A0A2V3IT04</accession>
<organism evidence="13 14">
    <name type="scientific">Gracilariopsis chorda</name>
    <dbReference type="NCBI Taxonomy" id="448386"/>
    <lineage>
        <taxon>Eukaryota</taxon>
        <taxon>Rhodophyta</taxon>
        <taxon>Florideophyceae</taxon>
        <taxon>Rhodymeniophycidae</taxon>
        <taxon>Gracilariales</taxon>
        <taxon>Gracilariaceae</taxon>
        <taxon>Gracilariopsis</taxon>
    </lineage>
</organism>
<dbReference type="Gene3D" id="3.30.310.50">
    <property type="entry name" value="Alpha-D-phosphohexomutase, C-terminal domain"/>
    <property type="match status" value="1"/>
</dbReference>
<evidence type="ECO:0000313" key="14">
    <source>
        <dbReference type="Proteomes" id="UP000247409"/>
    </source>
</evidence>
<dbReference type="FunFam" id="3.40.120.10:FF:000004">
    <property type="entry name" value="Phosphoglucomutase 5"/>
    <property type="match status" value="1"/>
</dbReference>
<name>A0A2V3IT04_9FLOR</name>
<dbReference type="Pfam" id="PF02879">
    <property type="entry name" value="PGM_PMM_II"/>
    <property type="match status" value="1"/>
</dbReference>
<protein>
    <recommendedName>
        <fullName evidence="4">phosphoglucomutase (alpha-D-glucose-1,6-bisphosphate-dependent)</fullName>
        <ecNumber evidence="4">5.4.2.2</ecNumber>
    </recommendedName>
</protein>
<dbReference type="FunFam" id="3.40.120.10:FF:000005">
    <property type="entry name" value="Phosphoglucomutase 5"/>
    <property type="match status" value="1"/>
</dbReference>
<dbReference type="PROSITE" id="PS00710">
    <property type="entry name" value="PGM_PMM"/>
    <property type="match status" value="1"/>
</dbReference>
<dbReference type="InterPro" id="IPR016066">
    <property type="entry name" value="A-D-PHexomutase_CS"/>
</dbReference>
<dbReference type="PRINTS" id="PR00509">
    <property type="entry name" value="PGMPMM"/>
</dbReference>
<keyword evidence="5" id="KW-0597">Phosphoprotein</keyword>
<dbReference type="NCBIfam" id="NF005737">
    <property type="entry name" value="PRK07564.1-1"/>
    <property type="match status" value="1"/>
</dbReference>
<dbReference type="GO" id="GO:0005975">
    <property type="term" value="P:carbohydrate metabolic process"/>
    <property type="evidence" value="ECO:0007669"/>
    <property type="project" value="InterPro"/>
</dbReference>
<comment type="catalytic activity">
    <reaction evidence="1">
        <text>alpha-D-glucose 1-phosphate = alpha-D-glucose 6-phosphate</text>
        <dbReference type="Rhea" id="RHEA:23536"/>
        <dbReference type="ChEBI" id="CHEBI:58225"/>
        <dbReference type="ChEBI" id="CHEBI:58601"/>
        <dbReference type="EC" id="5.4.2.2"/>
    </reaction>
</comment>
<dbReference type="InterPro" id="IPR005841">
    <property type="entry name" value="Alpha-D-phosphohexomutase_SF"/>
</dbReference>
<evidence type="ECO:0000259" key="10">
    <source>
        <dbReference type="Pfam" id="PF02878"/>
    </source>
</evidence>
<evidence type="ECO:0000259" key="11">
    <source>
        <dbReference type="Pfam" id="PF02879"/>
    </source>
</evidence>
<evidence type="ECO:0000313" key="13">
    <source>
        <dbReference type="EMBL" id="PXF45253.1"/>
    </source>
</evidence>
<dbReference type="Gene3D" id="3.40.120.10">
    <property type="entry name" value="Alpha-D-Glucose-1,6-Bisphosphate, subunit A, domain 3"/>
    <property type="match status" value="3"/>
</dbReference>
<dbReference type="GO" id="GO:0005829">
    <property type="term" value="C:cytosol"/>
    <property type="evidence" value="ECO:0007669"/>
    <property type="project" value="TreeGrafter"/>
</dbReference>
<sequence>MASTFKVAPVPTTPIEGQKTGTSGLRKKVVVFQQPNYLHNWVQSLFSSLEALKGSTIALGGDGRYWNKEAIRIICRLAAGNGVGTVKIGQNGILCTPAMSAVIRSQKLYGGIILTASHNPGGPTNDFGIKYNVSNGGPAPESVTSRIFANTKSISEYSIATLPDGTTEDDPFASVDLSVKGTTTFTNETDSSTFTIEVIDSADDYVNLLRSMFDFEKLSALFARPGFSFLFDAMSGVTGPYGRRIFIELLGGKSDCVMRGETLEDFGGGHPDPNLTYAAELVAKCDPEQNPNAPDMGAASDGDGDRNMILGKGFFVTPSDSVAVIAAKAVEAIPYFSKGLSGVARSMPTAGALDRVAKGLGIEMHEVPTGWKYFGNLMDAGRAQICGEESFGTGSDHVREKDGIFAILSWLSIIAYESEGKDKVVSIEEIVTEHWKKYGRNYFSRYDYEEVETDAANAVMSHLDDLQAKMNAARTTPDEPMVIDPTFETKVSVADNFAYVDPVDGSEAKGQGRRFVFSDGSRVIFRLSGTGSSGATIRMYVERYEADEAGQKEDAQVALKPFIDLALRVSKLQEFTGREKPTVIT</sequence>
<dbReference type="OrthoDB" id="2291at2759"/>
<dbReference type="InterPro" id="IPR005844">
    <property type="entry name" value="A-D-PHexomutase_a/b/a-I"/>
</dbReference>
<dbReference type="Pfam" id="PF02880">
    <property type="entry name" value="PGM_PMM_III"/>
    <property type="match status" value="1"/>
</dbReference>
<evidence type="ECO:0000256" key="2">
    <source>
        <dbReference type="ARBA" id="ARBA00001946"/>
    </source>
</evidence>
<evidence type="ECO:0000256" key="7">
    <source>
        <dbReference type="ARBA" id="ARBA00022842"/>
    </source>
</evidence>
<reference evidence="13 14" key="1">
    <citation type="journal article" date="2018" name="Mol. Biol. Evol.">
        <title>Analysis of the draft genome of the red seaweed Gracilariopsis chorda provides insights into genome size evolution in Rhodophyta.</title>
        <authorList>
            <person name="Lee J."/>
            <person name="Yang E.C."/>
            <person name="Graf L."/>
            <person name="Yang J.H."/>
            <person name="Qiu H."/>
            <person name="Zel Zion U."/>
            <person name="Chan C.X."/>
            <person name="Stephens T.G."/>
            <person name="Weber A.P.M."/>
            <person name="Boo G.H."/>
            <person name="Boo S.M."/>
            <person name="Kim K.M."/>
            <person name="Shin Y."/>
            <person name="Jung M."/>
            <person name="Lee S.J."/>
            <person name="Yim H.S."/>
            <person name="Lee J.H."/>
            <person name="Bhattacharya D."/>
            <person name="Yoon H.S."/>
        </authorList>
    </citation>
    <scope>NUCLEOTIDE SEQUENCE [LARGE SCALE GENOMIC DNA]</scope>
    <source>
        <strain evidence="13 14">SKKU-2015</strain>
        <tissue evidence="13">Whole body</tissue>
    </source>
</reference>
<dbReference type="FunFam" id="3.30.310.50:FF:000002">
    <property type="entry name" value="Phosphoglucomutase 5"/>
    <property type="match status" value="1"/>
</dbReference>
<dbReference type="InterPro" id="IPR005845">
    <property type="entry name" value="A-D-PHexomutase_a/b/a-II"/>
</dbReference>
<evidence type="ECO:0000256" key="3">
    <source>
        <dbReference type="ARBA" id="ARBA00010231"/>
    </source>
</evidence>
<dbReference type="GO" id="GO:0004614">
    <property type="term" value="F:phosphoglucomutase activity"/>
    <property type="evidence" value="ECO:0007669"/>
    <property type="project" value="UniProtKB-EC"/>
</dbReference>
<dbReference type="InterPro" id="IPR036900">
    <property type="entry name" value="A-D-PHexomutase_C_sf"/>
</dbReference>
<dbReference type="SMR" id="A0A2V3IT04"/>
<evidence type="ECO:0000256" key="1">
    <source>
        <dbReference type="ARBA" id="ARBA00000443"/>
    </source>
</evidence>
<dbReference type="InterPro" id="IPR005846">
    <property type="entry name" value="A-D-PHexomutase_a/b/a-III"/>
</dbReference>
<evidence type="ECO:0000256" key="8">
    <source>
        <dbReference type="ARBA" id="ARBA00023235"/>
    </source>
</evidence>
<dbReference type="STRING" id="448386.A0A2V3IT04"/>
<dbReference type="PANTHER" id="PTHR22573:SF2">
    <property type="entry name" value="PHOSPHOGLUCOMUTASE"/>
    <property type="match status" value="1"/>
</dbReference>
<feature type="domain" description="Alpha-D-phosphohexomutase alpha/beta/alpha" evidence="12">
    <location>
        <begin position="319"/>
        <end position="438"/>
    </location>
</feature>
<evidence type="ECO:0000256" key="9">
    <source>
        <dbReference type="RuleBase" id="RU004326"/>
    </source>
</evidence>
<evidence type="ECO:0000259" key="12">
    <source>
        <dbReference type="Pfam" id="PF02880"/>
    </source>
</evidence>
<dbReference type="InterPro" id="IPR045244">
    <property type="entry name" value="PGM"/>
</dbReference>
<dbReference type="PANTHER" id="PTHR22573">
    <property type="entry name" value="PHOSPHOHEXOMUTASE FAMILY MEMBER"/>
    <property type="match status" value="1"/>
</dbReference>
<dbReference type="SUPFAM" id="SSF53738">
    <property type="entry name" value="Phosphoglucomutase, first 3 domains"/>
    <property type="match status" value="3"/>
</dbReference>
<dbReference type="InterPro" id="IPR016055">
    <property type="entry name" value="A-D-PHexomutase_a/b/a-I/II/III"/>
</dbReference>
<dbReference type="Pfam" id="PF24947">
    <property type="entry name" value="PGM1_C_vert_fung"/>
    <property type="match status" value="1"/>
</dbReference>
<evidence type="ECO:0000256" key="6">
    <source>
        <dbReference type="ARBA" id="ARBA00022723"/>
    </source>
</evidence>
<dbReference type="AlphaFoldDB" id="A0A2V3IT04"/>
<keyword evidence="6 9" id="KW-0479">Metal-binding</keyword>
<dbReference type="SUPFAM" id="SSF55957">
    <property type="entry name" value="Phosphoglucomutase, C-terminal domain"/>
    <property type="match status" value="1"/>
</dbReference>
<dbReference type="Proteomes" id="UP000247409">
    <property type="component" value="Unassembled WGS sequence"/>
</dbReference>
<comment type="cofactor">
    <cofactor evidence="2">
        <name>Mg(2+)</name>
        <dbReference type="ChEBI" id="CHEBI:18420"/>
    </cofactor>
</comment>
<dbReference type="GO" id="GO:0000287">
    <property type="term" value="F:magnesium ion binding"/>
    <property type="evidence" value="ECO:0007669"/>
    <property type="project" value="InterPro"/>
</dbReference>
<feature type="domain" description="Alpha-D-phosphohexomutase alpha/beta/alpha" evidence="10">
    <location>
        <begin position="18"/>
        <end position="157"/>
    </location>
</feature>
<keyword evidence="7 9" id="KW-0460">Magnesium</keyword>
<dbReference type="Pfam" id="PF02878">
    <property type="entry name" value="PGM_PMM_I"/>
    <property type="match status" value="1"/>
</dbReference>
<dbReference type="EC" id="5.4.2.2" evidence="4"/>